<reference evidence="2 4" key="2">
    <citation type="journal article" date="2018" name="Plant J.">
        <title>The Physcomitrella patens chromosome-scale assembly reveals moss genome structure and evolution.</title>
        <authorList>
            <person name="Lang D."/>
            <person name="Ullrich K.K."/>
            <person name="Murat F."/>
            <person name="Fuchs J."/>
            <person name="Jenkins J."/>
            <person name="Haas F.B."/>
            <person name="Piednoel M."/>
            <person name="Gundlach H."/>
            <person name="Van Bel M."/>
            <person name="Meyberg R."/>
            <person name="Vives C."/>
            <person name="Morata J."/>
            <person name="Symeonidi A."/>
            <person name="Hiss M."/>
            <person name="Muchero W."/>
            <person name="Kamisugi Y."/>
            <person name="Saleh O."/>
            <person name="Blanc G."/>
            <person name="Decker E.L."/>
            <person name="van Gessel N."/>
            <person name="Grimwood J."/>
            <person name="Hayes R.D."/>
            <person name="Graham S.W."/>
            <person name="Gunter L.E."/>
            <person name="McDaniel S.F."/>
            <person name="Hoernstein S.N.W."/>
            <person name="Larsson A."/>
            <person name="Li F.W."/>
            <person name="Perroud P.F."/>
            <person name="Phillips J."/>
            <person name="Ranjan P."/>
            <person name="Rokshar D.S."/>
            <person name="Rothfels C.J."/>
            <person name="Schneider L."/>
            <person name="Shu S."/>
            <person name="Stevenson D.W."/>
            <person name="Thummler F."/>
            <person name="Tillich M."/>
            <person name="Villarreal Aguilar J.C."/>
            <person name="Widiez T."/>
            <person name="Wong G.K."/>
            <person name="Wymore A."/>
            <person name="Zhang Y."/>
            <person name="Zimmer A.D."/>
            <person name="Quatrano R.S."/>
            <person name="Mayer K.F.X."/>
            <person name="Goodstein D."/>
            <person name="Casacuberta J.M."/>
            <person name="Vandepoele K."/>
            <person name="Reski R."/>
            <person name="Cuming A.C."/>
            <person name="Tuskan G.A."/>
            <person name="Maumus F."/>
            <person name="Salse J."/>
            <person name="Schmutz J."/>
            <person name="Rensing S.A."/>
        </authorList>
    </citation>
    <scope>NUCLEOTIDE SEQUENCE [LARGE SCALE GENOMIC DNA]</scope>
    <source>
        <strain evidence="3 4">cv. Gransden 2004</strain>
    </source>
</reference>
<accession>A0A2K1JV96</accession>
<reference evidence="2 4" key="1">
    <citation type="journal article" date="2008" name="Science">
        <title>The Physcomitrella genome reveals evolutionary insights into the conquest of land by plants.</title>
        <authorList>
            <person name="Rensing S."/>
            <person name="Lang D."/>
            <person name="Zimmer A."/>
            <person name="Terry A."/>
            <person name="Salamov A."/>
            <person name="Shapiro H."/>
            <person name="Nishiyama T."/>
            <person name="Perroud P.-F."/>
            <person name="Lindquist E."/>
            <person name="Kamisugi Y."/>
            <person name="Tanahashi T."/>
            <person name="Sakakibara K."/>
            <person name="Fujita T."/>
            <person name="Oishi K."/>
            <person name="Shin-I T."/>
            <person name="Kuroki Y."/>
            <person name="Toyoda A."/>
            <person name="Suzuki Y."/>
            <person name="Hashimoto A."/>
            <person name="Yamaguchi K."/>
            <person name="Sugano A."/>
            <person name="Kohara Y."/>
            <person name="Fujiyama A."/>
            <person name="Anterola A."/>
            <person name="Aoki S."/>
            <person name="Ashton N."/>
            <person name="Barbazuk W.B."/>
            <person name="Barker E."/>
            <person name="Bennetzen J."/>
            <person name="Bezanilla M."/>
            <person name="Blankenship R."/>
            <person name="Cho S.H."/>
            <person name="Dutcher S."/>
            <person name="Estelle M."/>
            <person name="Fawcett J.A."/>
            <person name="Gundlach H."/>
            <person name="Hanada K."/>
            <person name="Heyl A."/>
            <person name="Hicks K.A."/>
            <person name="Hugh J."/>
            <person name="Lohr M."/>
            <person name="Mayer K."/>
            <person name="Melkozernov A."/>
            <person name="Murata T."/>
            <person name="Nelson D."/>
            <person name="Pils B."/>
            <person name="Prigge M."/>
            <person name="Reiss B."/>
            <person name="Renner T."/>
            <person name="Rombauts S."/>
            <person name="Rushton P."/>
            <person name="Sanderfoot A."/>
            <person name="Schween G."/>
            <person name="Shiu S.-H."/>
            <person name="Stueber K."/>
            <person name="Theodoulou F.L."/>
            <person name="Tu H."/>
            <person name="Van de Peer Y."/>
            <person name="Verrier P.J."/>
            <person name="Waters E."/>
            <person name="Wood A."/>
            <person name="Yang L."/>
            <person name="Cove D."/>
            <person name="Cuming A."/>
            <person name="Hasebe M."/>
            <person name="Lucas S."/>
            <person name="Mishler D.B."/>
            <person name="Reski R."/>
            <person name="Grigoriev I."/>
            <person name="Quatrano R.S."/>
            <person name="Boore J.L."/>
        </authorList>
    </citation>
    <scope>NUCLEOTIDE SEQUENCE [LARGE SCALE GENOMIC DNA]</scope>
    <source>
        <strain evidence="3 4">cv. Gransden 2004</strain>
    </source>
</reference>
<evidence type="ECO:0000313" key="2">
    <source>
        <dbReference type="EMBL" id="PNR45454.1"/>
    </source>
</evidence>
<evidence type="ECO:0000313" key="3">
    <source>
        <dbReference type="EnsemblPlants" id="Pp3c11_18790V3.1"/>
    </source>
</evidence>
<dbReference type="STRING" id="3218.A0A2K1JV96"/>
<sequence>MSKRILDGLQKQNRSTQNVLRPKKVARCQQLSTKSSHVVIPVKAAKVTPKPSRDTLDHPQKSAIKFLNNENCWRRKATCNGLLSQSPEKIAIPNPHIEQFQQLFMQHCGKSRDKDQTPGNIEKDMPEAVEPLGLQMYRSNRETKSEKDRGLEVGPQPITASSLEEYCLSGGRMLPPLVEDFIGQFQLHALNFPCPETVLTWLTTAKSSVKINRVGDGRGRGLVLSSNVAAGDVLLICNPIAIASKVETEIVESNLTLEAGSYTGSHVLAGQLVEILTQEAWRSSHIRAMLATLCSRGGEELPVPPISLFRQEKIANQTPPRDPVPATTAFPQNEIARLCGIVQCNAFGHTQVTRKNARDITRSWSCGLWMLPSFMNHSCTPSVATVVIGNAMIIVAARDLKCGDELTVAYFDIFRPLQERRASMLHSWNFMCSCPRCALEARMEDALRLVARAYSLRETEAAITVQVQHIAKQQQSQWHKYSSPYSVIDLAQLAEYIENVLFQERGLTRDERNWIRASFLSAYLADGRRLIVDVRGMDEPRRRKHVRKTHIQMALAAAKSVTPGHPQTLQIAAVVLKRTIQAFGKHSLFVDKARKRALAICLRLFGPHREHVLEKIIHAAASDVLSSSVVFLSRP</sequence>
<dbReference type="PANTHER" id="PTHR47643:SF2">
    <property type="entry name" value="TPR DOMAIN PROTEIN (AFU_ORTHOLOGUE AFUA_5G12710)"/>
    <property type="match status" value="1"/>
</dbReference>
<dbReference type="InterPro" id="IPR046341">
    <property type="entry name" value="SET_dom_sf"/>
</dbReference>
<evidence type="ECO:0000259" key="1">
    <source>
        <dbReference type="PROSITE" id="PS50280"/>
    </source>
</evidence>
<dbReference type="InParanoid" id="A0A2K1JV96"/>
<dbReference type="PANTHER" id="PTHR47643">
    <property type="entry name" value="TPR DOMAIN PROTEIN (AFU_ORTHOLOGUE AFUA_5G12710)"/>
    <property type="match status" value="1"/>
</dbReference>
<dbReference type="SUPFAM" id="SSF82199">
    <property type="entry name" value="SET domain"/>
    <property type="match status" value="1"/>
</dbReference>
<dbReference type="InterPro" id="IPR053209">
    <property type="entry name" value="Gramillin-biosynth_MTr"/>
</dbReference>
<dbReference type="Proteomes" id="UP000006727">
    <property type="component" value="Chromosome 11"/>
</dbReference>
<dbReference type="PaxDb" id="3218-PP1S123_137V6.1"/>
<keyword evidence="4" id="KW-1185">Reference proteome</keyword>
<dbReference type="PROSITE" id="PS50280">
    <property type="entry name" value="SET"/>
    <property type="match status" value="1"/>
</dbReference>
<name>A0A2K1JV96_PHYPA</name>
<dbReference type="Gramene" id="Pp3c11_18790V3.1">
    <property type="protein sequence ID" value="Pp3c11_18790V3.1"/>
    <property type="gene ID" value="Pp3c11_18790"/>
</dbReference>
<organism evidence="2">
    <name type="scientific">Physcomitrium patens</name>
    <name type="common">Spreading-leaved earth moss</name>
    <name type="synonym">Physcomitrella patens</name>
    <dbReference type="NCBI Taxonomy" id="3218"/>
    <lineage>
        <taxon>Eukaryota</taxon>
        <taxon>Viridiplantae</taxon>
        <taxon>Streptophyta</taxon>
        <taxon>Embryophyta</taxon>
        <taxon>Bryophyta</taxon>
        <taxon>Bryophytina</taxon>
        <taxon>Bryopsida</taxon>
        <taxon>Funariidae</taxon>
        <taxon>Funariales</taxon>
        <taxon>Funariaceae</taxon>
        <taxon>Physcomitrium</taxon>
    </lineage>
</organism>
<dbReference type="InterPro" id="IPR001214">
    <property type="entry name" value="SET_dom"/>
</dbReference>
<dbReference type="EMBL" id="ABEU02000011">
    <property type="protein sequence ID" value="PNR45454.1"/>
    <property type="molecule type" value="Genomic_DNA"/>
</dbReference>
<dbReference type="Gene3D" id="2.170.270.10">
    <property type="entry name" value="SET domain"/>
    <property type="match status" value="1"/>
</dbReference>
<dbReference type="EnsemblPlants" id="Pp3c11_18790V3.1">
    <property type="protein sequence ID" value="Pp3c11_18790V3.1"/>
    <property type="gene ID" value="Pp3c11_18790"/>
</dbReference>
<evidence type="ECO:0000313" key="4">
    <source>
        <dbReference type="Proteomes" id="UP000006727"/>
    </source>
</evidence>
<gene>
    <name evidence="2" type="ORF">PHYPA_015225</name>
</gene>
<feature type="domain" description="SET" evidence="1">
    <location>
        <begin position="207"/>
        <end position="411"/>
    </location>
</feature>
<dbReference type="Pfam" id="PF00856">
    <property type="entry name" value="SET"/>
    <property type="match status" value="1"/>
</dbReference>
<reference evidence="3" key="3">
    <citation type="submission" date="2020-12" db="UniProtKB">
        <authorList>
            <consortium name="EnsemblPlants"/>
        </authorList>
    </citation>
    <scope>IDENTIFICATION</scope>
</reference>
<protein>
    <recommendedName>
        <fullName evidence="1">SET domain-containing protein</fullName>
    </recommendedName>
</protein>
<dbReference type="CDD" id="cd20071">
    <property type="entry name" value="SET_SMYD"/>
    <property type="match status" value="1"/>
</dbReference>
<proteinExistence type="predicted"/>
<dbReference type="AlphaFoldDB" id="A0A2K1JV96"/>